<evidence type="ECO:0000313" key="3">
    <source>
        <dbReference type="EMBL" id="CAE0622796.1"/>
    </source>
</evidence>
<dbReference type="GO" id="GO:0005789">
    <property type="term" value="C:endoplasmic reticulum membrane"/>
    <property type="evidence" value="ECO:0007669"/>
    <property type="project" value="InterPro"/>
</dbReference>
<sequence>MSMELLRQESNNQNEEEQVDQLQLVENAEKIFDDDEEEPKNLMEQYGWYIVIGSILAYYIIVKSLLLSNKRAKTGKDNLGSILSKGVNGHAANIMEARKTKLEHLRLRQQHNQDKISLQYKAQKQEELAEKNKKKAEVLDKQIALEFTKGQSKSGLKVGMQHQSKLLGIGEVRQRQQQIYAEKSQEAAPQVRHRTNAVAEEAHNKKKIDKLDKDIAYIFTKGQSKNPGQPLGGMPTRVNKKNL</sequence>
<keyword evidence="2" id="KW-0812">Transmembrane</keyword>
<dbReference type="AlphaFoldDB" id="A0A6V2R075"/>
<proteinExistence type="predicted"/>
<feature type="region of interest" description="Disordered" evidence="1">
    <location>
        <begin position="220"/>
        <end position="243"/>
    </location>
</feature>
<evidence type="ECO:0000256" key="1">
    <source>
        <dbReference type="SAM" id="MobiDB-lite"/>
    </source>
</evidence>
<protein>
    <submittedName>
        <fullName evidence="3">Uncharacterized protein</fullName>
    </submittedName>
</protein>
<evidence type="ECO:0000256" key="2">
    <source>
        <dbReference type="SAM" id="Phobius"/>
    </source>
</evidence>
<accession>A0A6V2R075</accession>
<dbReference type="Pfam" id="PF06936">
    <property type="entry name" value="Selenoprotein_S"/>
    <property type="match status" value="1"/>
</dbReference>
<dbReference type="EMBL" id="HBIU01004000">
    <property type="protein sequence ID" value="CAE0622796.1"/>
    <property type="molecule type" value="Transcribed_RNA"/>
</dbReference>
<feature type="transmembrane region" description="Helical" evidence="2">
    <location>
        <begin position="46"/>
        <end position="66"/>
    </location>
</feature>
<keyword evidence="2" id="KW-1133">Transmembrane helix</keyword>
<dbReference type="InterPro" id="IPR009703">
    <property type="entry name" value="Selenoprotein_S"/>
</dbReference>
<gene>
    <name evidence="3" type="ORF">HAKA00212_LOCUS1459</name>
</gene>
<name>A0A6V2R075_HETAK</name>
<reference evidence="3" key="1">
    <citation type="submission" date="2021-01" db="EMBL/GenBank/DDBJ databases">
        <authorList>
            <person name="Corre E."/>
            <person name="Pelletier E."/>
            <person name="Niang G."/>
            <person name="Scheremetjew M."/>
            <person name="Finn R."/>
            <person name="Kale V."/>
            <person name="Holt S."/>
            <person name="Cochrane G."/>
            <person name="Meng A."/>
            <person name="Brown T."/>
            <person name="Cohen L."/>
        </authorList>
    </citation>
    <scope>NUCLEOTIDE SEQUENCE</scope>
    <source>
        <strain evidence="3">CCMP3107</strain>
    </source>
</reference>
<organism evidence="3">
    <name type="scientific">Heterosigma akashiwo</name>
    <name type="common">Chromophytic alga</name>
    <name type="synonym">Heterosigma carterae</name>
    <dbReference type="NCBI Taxonomy" id="2829"/>
    <lineage>
        <taxon>Eukaryota</taxon>
        <taxon>Sar</taxon>
        <taxon>Stramenopiles</taxon>
        <taxon>Ochrophyta</taxon>
        <taxon>Raphidophyceae</taxon>
        <taxon>Chattonellales</taxon>
        <taxon>Chattonellaceae</taxon>
        <taxon>Heterosigma</taxon>
    </lineage>
</organism>
<keyword evidence="2" id="KW-0472">Membrane</keyword>
<dbReference type="GO" id="GO:0006886">
    <property type="term" value="P:intracellular protein transport"/>
    <property type="evidence" value="ECO:0007669"/>
    <property type="project" value="InterPro"/>
</dbReference>